<evidence type="ECO:0000256" key="3">
    <source>
        <dbReference type="ARBA" id="ARBA00022884"/>
    </source>
</evidence>
<reference evidence="6" key="1">
    <citation type="submission" date="2018-05" db="EMBL/GenBank/DDBJ databases">
        <authorList>
            <person name="Lanie J.A."/>
            <person name="Ng W.-L."/>
            <person name="Kazmierczak K.M."/>
            <person name="Andrzejewski T.M."/>
            <person name="Davidsen T.M."/>
            <person name="Wayne K.J."/>
            <person name="Tettelin H."/>
            <person name="Glass J.I."/>
            <person name="Rusch D."/>
            <person name="Podicherti R."/>
            <person name="Tsui H.-C.T."/>
            <person name="Winkler M.E."/>
        </authorList>
    </citation>
    <scope>NUCLEOTIDE SEQUENCE</scope>
</reference>
<dbReference type="GO" id="GO:0019843">
    <property type="term" value="F:rRNA binding"/>
    <property type="evidence" value="ECO:0007669"/>
    <property type="project" value="UniProtKB-KW"/>
</dbReference>
<evidence type="ECO:0008006" key="7">
    <source>
        <dbReference type="Google" id="ProtNLM"/>
    </source>
</evidence>
<dbReference type="Gene3D" id="3.30.190.20">
    <property type="match status" value="1"/>
</dbReference>
<dbReference type="PANTHER" id="PTHR36427:SF3">
    <property type="entry name" value="LARGE RIBOSOMAL SUBUNIT PROTEIN UL1M"/>
    <property type="match status" value="1"/>
</dbReference>
<keyword evidence="5" id="KW-0687">Ribonucleoprotein</keyword>
<evidence type="ECO:0000256" key="5">
    <source>
        <dbReference type="ARBA" id="ARBA00023274"/>
    </source>
</evidence>
<dbReference type="Gene3D" id="3.40.50.790">
    <property type="match status" value="1"/>
</dbReference>
<dbReference type="InterPro" id="IPR016095">
    <property type="entry name" value="Ribosomal_uL1_3-a/b-sand"/>
</dbReference>
<dbReference type="PANTHER" id="PTHR36427">
    <property type="entry name" value="54S RIBOSOMAL PROTEIN L1, MITOCHONDRIAL"/>
    <property type="match status" value="1"/>
</dbReference>
<proteinExistence type="inferred from homology"/>
<dbReference type="InterPro" id="IPR002143">
    <property type="entry name" value="Ribosomal_uL1"/>
</dbReference>
<dbReference type="CDD" id="cd00403">
    <property type="entry name" value="Ribosomal_L1"/>
    <property type="match status" value="1"/>
</dbReference>
<comment type="similarity">
    <text evidence="1">Belongs to the universal ribosomal protein uL1 family.</text>
</comment>
<dbReference type="GO" id="GO:0003735">
    <property type="term" value="F:structural constituent of ribosome"/>
    <property type="evidence" value="ECO:0007669"/>
    <property type="project" value="InterPro"/>
</dbReference>
<dbReference type="SUPFAM" id="SSF56808">
    <property type="entry name" value="Ribosomal protein L1"/>
    <property type="match status" value="1"/>
</dbReference>
<dbReference type="GO" id="GO:0015934">
    <property type="term" value="C:large ribosomal subunit"/>
    <property type="evidence" value="ECO:0007669"/>
    <property type="project" value="InterPro"/>
</dbReference>
<dbReference type="FunFam" id="3.40.50.790:FF:000001">
    <property type="entry name" value="50S ribosomal protein L1"/>
    <property type="match status" value="1"/>
</dbReference>
<accession>A0A382CY84</accession>
<dbReference type="InterPro" id="IPR023673">
    <property type="entry name" value="Ribosomal_uL1_CS"/>
</dbReference>
<dbReference type="InterPro" id="IPR028364">
    <property type="entry name" value="Ribosomal_uL1/biogenesis"/>
</dbReference>
<organism evidence="6">
    <name type="scientific">marine metagenome</name>
    <dbReference type="NCBI Taxonomy" id="408172"/>
    <lineage>
        <taxon>unclassified sequences</taxon>
        <taxon>metagenomes</taxon>
        <taxon>ecological metagenomes</taxon>
    </lineage>
</organism>
<sequence length="229" mass="24727">MAKLGKRMREALEKVESLKEYELMEAVTLAKETARTKFDESVDVAVRLGVDSRKADQNIRGSVLLPKGTGKKFRILVFAKGEKEAEAREAGAEFVGGEDLMKKIQDGWLEFDRVVATPDMMGVVGRLGKVLGPRGMMPNPKTGTVTFGVKEAIEEIQAGKVDFRVDKAGTVHAPVGKASFSVEDLAENFNALMGEVIRLKPSSSKGKYVTAISLSSTMGAGIRVAFVSS</sequence>
<gene>
    <name evidence="6" type="ORF">METZ01_LOCUS183982</name>
</gene>
<dbReference type="PIRSF" id="PIRSF002155">
    <property type="entry name" value="Ribosomal_L1"/>
    <property type="match status" value="1"/>
</dbReference>
<dbReference type="PROSITE" id="PS01199">
    <property type="entry name" value="RIBOSOMAL_L1"/>
    <property type="match status" value="1"/>
</dbReference>
<dbReference type="InterPro" id="IPR023674">
    <property type="entry name" value="Ribosomal_uL1-like"/>
</dbReference>
<keyword evidence="3" id="KW-0694">RNA-binding</keyword>
<dbReference type="EMBL" id="UINC01036723">
    <property type="protein sequence ID" value="SVB31128.1"/>
    <property type="molecule type" value="Genomic_DNA"/>
</dbReference>
<evidence type="ECO:0000256" key="1">
    <source>
        <dbReference type="ARBA" id="ARBA00010531"/>
    </source>
</evidence>
<dbReference type="HAMAP" id="MF_01318_B">
    <property type="entry name" value="Ribosomal_uL1_B"/>
    <property type="match status" value="1"/>
</dbReference>
<dbReference type="Pfam" id="PF00687">
    <property type="entry name" value="Ribosomal_L1"/>
    <property type="match status" value="1"/>
</dbReference>
<keyword evidence="4" id="KW-0689">Ribosomal protein</keyword>
<protein>
    <recommendedName>
        <fullName evidence="7">50S ribosomal protein L1</fullName>
    </recommendedName>
</protein>
<evidence type="ECO:0000313" key="6">
    <source>
        <dbReference type="EMBL" id="SVB31128.1"/>
    </source>
</evidence>
<dbReference type="AlphaFoldDB" id="A0A382CY84"/>
<keyword evidence="2" id="KW-0699">rRNA-binding</keyword>
<evidence type="ECO:0000256" key="4">
    <source>
        <dbReference type="ARBA" id="ARBA00022980"/>
    </source>
</evidence>
<dbReference type="NCBIfam" id="TIGR01169">
    <property type="entry name" value="rplA_bact"/>
    <property type="match status" value="1"/>
</dbReference>
<dbReference type="InterPro" id="IPR005878">
    <property type="entry name" value="Ribosom_uL1_bac-type"/>
</dbReference>
<name>A0A382CY84_9ZZZZ</name>
<evidence type="ECO:0000256" key="2">
    <source>
        <dbReference type="ARBA" id="ARBA00022730"/>
    </source>
</evidence>
<dbReference type="GO" id="GO:0006412">
    <property type="term" value="P:translation"/>
    <property type="evidence" value="ECO:0007669"/>
    <property type="project" value="InterPro"/>
</dbReference>